<dbReference type="InterPro" id="IPR009908">
    <property type="entry name" value="Methylamine_util_MauE"/>
</dbReference>
<sequence>MTLEQATPMDPRSAAYWLRFDRTQVGSWVALVLRLGLSVVWLVSGGTKLVDLSQSVSSVAAYKLFPYWLSTVIGSAQPIIEVLLGLALLVGIAVRVMAAASAVLFLIYIGGIISVWARGLRIDCGCFSSGGALGADQSTTYGLDIVRDIGFVVLALLVFWWSRSRFSLDSVLFPPVPAVDDDEDDDE</sequence>
<evidence type="ECO:0000256" key="5">
    <source>
        <dbReference type="SAM" id="Phobius"/>
    </source>
</evidence>
<dbReference type="Proteomes" id="UP000680750">
    <property type="component" value="Chromosome"/>
</dbReference>
<dbReference type="EMBL" id="AP023354">
    <property type="protein sequence ID" value="BCJ28903.1"/>
    <property type="molecule type" value="Genomic_DNA"/>
</dbReference>
<dbReference type="GO" id="GO:0030416">
    <property type="term" value="P:methylamine metabolic process"/>
    <property type="evidence" value="ECO:0007669"/>
    <property type="project" value="InterPro"/>
</dbReference>
<evidence type="ECO:0000259" key="6">
    <source>
        <dbReference type="Pfam" id="PF07291"/>
    </source>
</evidence>
<keyword evidence="8" id="KW-1185">Reference proteome</keyword>
<dbReference type="KEGG" id="aser:Asera_30110"/>
<proteinExistence type="predicted"/>
<gene>
    <name evidence="7" type="ORF">Asera_30110</name>
</gene>
<evidence type="ECO:0000256" key="3">
    <source>
        <dbReference type="ARBA" id="ARBA00022989"/>
    </source>
</evidence>
<evidence type="ECO:0000313" key="8">
    <source>
        <dbReference type="Proteomes" id="UP000680750"/>
    </source>
</evidence>
<dbReference type="UniPathway" id="UPA00895"/>
<keyword evidence="4 5" id="KW-0472">Membrane</keyword>
<dbReference type="AlphaFoldDB" id="A0A810L0G6"/>
<feature type="transmembrane region" description="Helical" evidence="5">
    <location>
        <begin position="25"/>
        <end position="44"/>
    </location>
</feature>
<reference evidence="7" key="1">
    <citation type="submission" date="2020-08" db="EMBL/GenBank/DDBJ databases">
        <title>Whole genome shotgun sequence of Actinocatenispora sera NBRC 101916.</title>
        <authorList>
            <person name="Komaki H."/>
            <person name="Tamura T."/>
        </authorList>
    </citation>
    <scope>NUCLEOTIDE SEQUENCE</scope>
    <source>
        <strain evidence="7">NBRC 101916</strain>
    </source>
</reference>
<dbReference type="RefSeq" id="WP_244843887.1">
    <property type="nucleotide sequence ID" value="NZ_AP023354.1"/>
</dbReference>
<evidence type="ECO:0000256" key="1">
    <source>
        <dbReference type="ARBA" id="ARBA00004141"/>
    </source>
</evidence>
<feature type="domain" description="Methylamine utilisation protein MauE" evidence="6">
    <location>
        <begin position="27"/>
        <end position="160"/>
    </location>
</feature>
<accession>A0A810L0G6</accession>
<keyword evidence="2 5" id="KW-0812">Transmembrane</keyword>
<evidence type="ECO:0000313" key="7">
    <source>
        <dbReference type="EMBL" id="BCJ28903.1"/>
    </source>
</evidence>
<comment type="subcellular location">
    <subcellularLocation>
        <location evidence="1">Membrane</location>
        <topology evidence="1">Multi-pass membrane protein</topology>
    </subcellularLocation>
</comment>
<organism evidence="7 8">
    <name type="scientific">Actinocatenispora sera</name>
    <dbReference type="NCBI Taxonomy" id="390989"/>
    <lineage>
        <taxon>Bacteria</taxon>
        <taxon>Bacillati</taxon>
        <taxon>Actinomycetota</taxon>
        <taxon>Actinomycetes</taxon>
        <taxon>Micromonosporales</taxon>
        <taxon>Micromonosporaceae</taxon>
        <taxon>Actinocatenispora</taxon>
    </lineage>
</organism>
<feature type="transmembrane region" description="Helical" evidence="5">
    <location>
        <begin position="64"/>
        <end position="89"/>
    </location>
</feature>
<feature type="transmembrane region" description="Helical" evidence="5">
    <location>
        <begin position="145"/>
        <end position="162"/>
    </location>
</feature>
<keyword evidence="3 5" id="KW-1133">Transmembrane helix</keyword>
<protein>
    <recommendedName>
        <fullName evidence="6">Methylamine utilisation protein MauE domain-containing protein</fullName>
    </recommendedName>
</protein>
<evidence type="ECO:0000256" key="2">
    <source>
        <dbReference type="ARBA" id="ARBA00022692"/>
    </source>
</evidence>
<feature type="transmembrane region" description="Helical" evidence="5">
    <location>
        <begin position="96"/>
        <end position="117"/>
    </location>
</feature>
<name>A0A810L0G6_9ACTN</name>
<dbReference type="Pfam" id="PF07291">
    <property type="entry name" value="MauE"/>
    <property type="match status" value="1"/>
</dbReference>
<evidence type="ECO:0000256" key="4">
    <source>
        <dbReference type="ARBA" id="ARBA00023136"/>
    </source>
</evidence>
<dbReference type="GO" id="GO:0016020">
    <property type="term" value="C:membrane"/>
    <property type="evidence" value="ECO:0007669"/>
    <property type="project" value="UniProtKB-SubCell"/>
</dbReference>